<dbReference type="EMBL" id="HBHN01002991">
    <property type="protein sequence ID" value="CAD9723886.1"/>
    <property type="molecule type" value="Transcribed_RNA"/>
</dbReference>
<protein>
    <submittedName>
        <fullName evidence="1">Uncharacterized protein</fullName>
    </submittedName>
</protein>
<name>A0A7S2X4C4_PROMC</name>
<gene>
    <name evidence="1" type="ORF">PMIC02512_LOCUS927</name>
</gene>
<dbReference type="AlphaFoldDB" id="A0A7S2X4C4"/>
<evidence type="ECO:0000313" key="1">
    <source>
        <dbReference type="EMBL" id="CAD9723886.1"/>
    </source>
</evidence>
<proteinExistence type="predicted"/>
<dbReference type="Gene3D" id="1.20.5.500">
    <property type="entry name" value="Single helix bin"/>
    <property type="match status" value="1"/>
</dbReference>
<reference evidence="1" key="1">
    <citation type="submission" date="2021-01" db="EMBL/GenBank/DDBJ databases">
        <authorList>
            <person name="Corre E."/>
            <person name="Pelletier E."/>
            <person name="Niang G."/>
            <person name="Scheremetjew M."/>
            <person name="Finn R."/>
            <person name="Kale V."/>
            <person name="Holt S."/>
            <person name="Cochrane G."/>
            <person name="Meng A."/>
            <person name="Brown T."/>
            <person name="Cohen L."/>
        </authorList>
    </citation>
    <scope>NUCLEOTIDE SEQUENCE</scope>
    <source>
        <strain evidence="1">CCCM 845</strain>
    </source>
</reference>
<accession>A0A7S2X4C4</accession>
<organism evidence="1">
    <name type="scientific">Prorocentrum micans</name>
    <name type="common">Red tide dinoflagellate</name>
    <dbReference type="NCBI Taxonomy" id="2945"/>
    <lineage>
        <taxon>Eukaryota</taxon>
        <taxon>Sar</taxon>
        <taxon>Alveolata</taxon>
        <taxon>Dinophyceae</taxon>
        <taxon>Prorocentrales</taxon>
        <taxon>Prorocentraceae</taxon>
        <taxon>Prorocentrum</taxon>
    </lineage>
</organism>
<sequence length="94" mass="10917">MNRLMVLPRRLAVQNKSVFAAQARYLSGTDTFQKKGHAEEERYFREVNAEQKKKFADMVHKKELQSLLAILPENHGLSTNTLHDILVWKHEDVA</sequence>